<evidence type="ECO:0000313" key="1">
    <source>
        <dbReference type="EMBL" id="QRN91416.1"/>
    </source>
</evidence>
<sequence>MKQSINQVALYRKIDETKVEEAQIHFSPLNLSYDGSNDEPQNIDLTTLEDNSEVQVNEFDSMWSPNDNNLIINQTLYIDNPKSLFGDNGVTCEENSIGFAVHIHSRTSNFQKISPIGSFSYNDENVEIEFEQVFDAKAIRGTVNLDFFLYVKKVVKEAPFFANKSGMRLTKEDLNSFSIIVDGAGSTFPITEFSDKTGPLWKVNKNWIDASEDNFESSQVNISLNTEHKMFKNINKNQGEANKMLMANITLTGIAMIINEVINVEKCNVEDEDSLIPGTILAVVSYWIKTFNVNTTSLFTIQNSLFESMELETAKE</sequence>
<proteinExistence type="predicted"/>
<protein>
    <submittedName>
        <fullName evidence="1">Uncharacterized protein</fullName>
    </submittedName>
</protein>
<dbReference type="AlphaFoldDB" id="A0AB37HMD8"/>
<reference evidence="1" key="1">
    <citation type="submission" date="2021-02" db="EMBL/GenBank/DDBJ databases">
        <title>cfr and optrA-positive Staphylococcus spp.</title>
        <authorList>
            <person name="Chen L."/>
        </authorList>
    </citation>
    <scope>NUCLEOTIDE SEQUENCE</scope>
    <source>
        <strain evidence="1">GDQ20D70P</strain>
    </source>
</reference>
<organism evidence="1 2">
    <name type="scientific">Mammaliicoccus sciuri</name>
    <name type="common">Staphylococcus sciuri</name>
    <dbReference type="NCBI Taxonomy" id="1296"/>
    <lineage>
        <taxon>Bacteria</taxon>
        <taxon>Bacillati</taxon>
        <taxon>Bacillota</taxon>
        <taxon>Bacilli</taxon>
        <taxon>Bacillales</taxon>
        <taxon>Staphylococcaceae</taxon>
        <taxon>Mammaliicoccus</taxon>
    </lineage>
</organism>
<gene>
    <name evidence="1" type="ORF">JRU67_00875</name>
</gene>
<dbReference type="Proteomes" id="UP000640299">
    <property type="component" value="Chromosome"/>
</dbReference>
<dbReference type="EMBL" id="CP069389">
    <property type="protein sequence ID" value="QRN91416.1"/>
    <property type="molecule type" value="Genomic_DNA"/>
</dbReference>
<evidence type="ECO:0000313" key="2">
    <source>
        <dbReference type="Proteomes" id="UP000640299"/>
    </source>
</evidence>
<accession>A0AB37HMD8</accession>
<name>A0AB37HMD8_MAMSC</name>
<dbReference type="RefSeq" id="WP_119625932.1">
    <property type="nucleotide sequence ID" value="NZ_CP065960.1"/>
</dbReference>